<evidence type="ECO:0000313" key="1">
    <source>
        <dbReference type="EMBL" id="KAG9239353.1"/>
    </source>
</evidence>
<sequence length="62" mass="6643">RGADVSISRSQPGCTNVTRHWLKNFVANNLNITQAFYTYTQPKPLVAALNGPAIGLSATLIA</sequence>
<organism evidence="1 2">
    <name type="scientific">Amylocarpus encephaloides</name>
    <dbReference type="NCBI Taxonomy" id="45428"/>
    <lineage>
        <taxon>Eukaryota</taxon>
        <taxon>Fungi</taxon>
        <taxon>Dikarya</taxon>
        <taxon>Ascomycota</taxon>
        <taxon>Pezizomycotina</taxon>
        <taxon>Leotiomycetes</taxon>
        <taxon>Helotiales</taxon>
        <taxon>Helotiales incertae sedis</taxon>
        <taxon>Amylocarpus</taxon>
    </lineage>
</organism>
<dbReference type="Gene3D" id="3.90.226.10">
    <property type="entry name" value="2-enoyl-CoA Hydratase, Chain A, domain 1"/>
    <property type="match status" value="1"/>
</dbReference>
<dbReference type="EMBL" id="MU251359">
    <property type="protein sequence ID" value="KAG9239353.1"/>
    <property type="molecule type" value="Genomic_DNA"/>
</dbReference>
<keyword evidence="2" id="KW-1185">Reference proteome</keyword>
<proteinExistence type="predicted"/>
<dbReference type="Proteomes" id="UP000824998">
    <property type="component" value="Unassembled WGS sequence"/>
</dbReference>
<dbReference type="SUPFAM" id="SSF52096">
    <property type="entry name" value="ClpP/crotonase"/>
    <property type="match status" value="1"/>
</dbReference>
<comment type="caution">
    <text evidence="1">The sequence shown here is derived from an EMBL/GenBank/DDBJ whole genome shotgun (WGS) entry which is preliminary data.</text>
</comment>
<feature type="non-terminal residue" evidence="1">
    <location>
        <position position="1"/>
    </location>
</feature>
<dbReference type="OrthoDB" id="448450at2759"/>
<accession>A0A9P8C9Z2</accession>
<reference evidence="1" key="1">
    <citation type="journal article" date="2021" name="IMA Fungus">
        <title>Genomic characterization of three marine fungi, including Emericellopsis atlantica sp. nov. with signatures of a generalist lifestyle and marine biomass degradation.</title>
        <authorList>
            <person name="Hagestad O.C."/>
            <person name="Hou L."/>
            <person name="Andersen J.H."/>
            <person name="Hansen E.H."/>
            <person name="Altermark B."/>
            <person name="Li C."/>
            <person name="Kuhnert E."/>
            <person name="Cox R.J."/>
            <person name="Crous P.W."/>
            <person name="Spatafora J.W."/>
            <person name="Lail K."/>
            <person name="Amirebrahimi M."/>
            <person name="Lipzen A."/>
            <person name="Pangilinan J."/>
            <person name="Andreopoulos W."/>
            <person name="Hayes R.D."/>
            <person name="Ng V."/>
            <person name="Grigoriev I.V."/>
            <person name="Jackson S.A."/>
            <person name="Sutton T.D.S."/>
            <person name="Dobson A.D.W."/>
            <person name="Rama T."/>
        </authorList>
    </citation>
    <scope>NUCLEOTIDE SEQUENCE</scope>
    <source>
        <strain evidence="1">TRa018bII</strain>
    </source>
</reference>
<dbReference type="InterPro" id="IPR029045">
    <property type="entry name" value="ClpP/crotonase-like_dom_sf"/>
</dbReference>
<dbReference type="AlphaFoldDB" id="A0A9P8C9Z2"/>
<protein>
    <submittedName>
        <fullName evidence="1">Uncharacterized protein</fullName>
    </submittedName>
</protein>
<gene>
    <name evidence="1" type="ORF">BJ875DRAFT_365797</name>
</gene>
<name>A0A9P8C9Z2_9HELO</name>
<evidence type="ECO:0000313" key="2">
    <source>
        <dbReference type="Proteomes" id="UP000824998"/>
    </source>
</evidence>